<evidence type="ECO:0000313" key="2">
    <source>
        <dbReference type="EMBL" id="CAE4569978.1"/>
    </source>
</evidence>
<feature type="region of interest" description="Disordered" evidence="1">
    <location>
        <begin position="477"/>
        <end position="568"/>
    </location>
</feature>
<accession>A0A7S4USS9</accession>
<feature type="compositionally biased region" description="Low complexity" evidence="1">
    <location>
        <begin position="491"/>
        <end position="519"/>
    </location>
</feature>
<feature type="compositionally biased region" description="Low complexity" evidence="1">
    <location>
        <begin position="246"/>
        <end position="255"/>
    </location>
</feature>
<name>A0A7S4USS9_9DINO</name>
<reference evidence="2" key="1">
    <citation type="submission" date="2021-01" db="EMBL/GenBank/DDBJ databases">
        <authorList>
            <person name="Corre E."/>
            <person name="Pelletier E."/>
            <person name="Niang G."/>
            <person name="Scheremetjew M."/>
            <person name="Finn R."/>
            <person name="Kale V."/>
            <person name="Holt S."/>
            <person name="Cochrane G."/>
            <person name="Meng A."/>
            <person name="Brown T."/>
            <person name="Cohen L."/>
        </authorList>
    </citation>
    <scope>NUCLEOTIDE SEQUENCE</scope>
    <source>
        <strain evidence="2">CCMP3105</strain>
    </source>
</reference>
<dbReference type="AlphaFoldDB" id="A0A7S4USS9"/>
<gene>
    <name evidence="2" type="ORF">AMON00008_LOCUS9597</name>
</gene>
<feature type="region of interest" description="Disordered" evidence="1">
    <location>
        <begin position="222"/>
        <end position="264"/>
    </location>
</feature>
<feature type="compositionally biased region" description="Pro residues" evidence="1">
    <location>
        <begin position="555"/>
        <end position="566"/>
    </location>
</feature>
<sequence length="596" mass="62138">MAALDTGAAPDPRCDGGSELDVLLKLMADGPAASALSKDGARRAGGSIVPAGIAAESSERVADHERSLLHLVACPALPPVPELPWLQSQRTVARAPTPPAVPPPTRLASVALGRPEAWLAAGSRALAEQLPPTPEPSAPRSPAAATSPPIGGADGPAGPPASGPDPPRRRGLVQREPVAVQWPEPDDGHASHASAPLPSSGAKLLESLEGAWVHKLPEAPAAWSPPQCQNAPGAAAREASLQRTPGAASSSSAGSLKCRSAPEAESTWRAPSRTAWMPLGVVGYLQLCLHLVGSVWELLLEDADRIVASIVGCDRRGIVAEELDAWYVESLLDGCHPEWEGHHFMRVMASAGPFAGMAAVGTGTTAESRRRAAMLALALATVVEYPHHFGAMTFAHCPTAFFELLKEAQVGPVLPTPAAYQADGGAEGYLECDVPVDCLQNQYYYTPTAYMPMACTSGLVQLQLDRDPLAECAAETRFPAQAGSEEAPAPSRRAGACGCQAAAGAPSPGDDAPGPRSGAPGRGRGAGGREEPTMRRRDLRKADRRRLREDLSVPGVPPSGRAPPKPSAADIFNYSYGWVDFEWSDAEAIRRGAAVV</sequence>
<feature type="compositionally biased region" description="Basic and acidic residues" evidence="1">
    <location>
        <begin position="527"/>
        <end position="536"/>
    </location>
</feature>
<dbReference type="EMBL" id="HBNR01014775">
    <property type="protein sequence ID" value="CAE4569978.1"/>
    <property type="molecule type" value="Transcribed_RNA"/>
</dbReference>
<feature type="compositionally biased region" description="Low complexity" evidence="1">
    <location>
        <begin position="140"/>
        <end position="151"/>
    </location>
</feature>
<feature type="region of interest" description="Disordered" evidence="1">
    <location>
        <begin position="129"/>
        <end position="171"/>
    </location>
</feature>
<evidence type="ECO:0000256" key="1">
    <source>
        <dbReference type="SAM" id="MobiDB-lite"/>
    </source>
</evidence>
<proteinExistence type="predicted"/>
<organism evidence="2">
    <name type="scientific">Alexandrium monilatum</name>
    <dbReference type="NCBI Taxonomy" id="311494"/>
    <lineage>
        <taxon>Eukaryota</taxon>
        <taxon>Sar</taxon>
        <taxon>Alveolata</taxon>
        <taxon>Dinophyceae</taxon>
        <taxon>Gonyaulacales</taxon>
        <taxon>Pyrocystaceae</taxon>
        <taxon>Alexandrium</taxon>
    </lineage>
</organism>
<protein>
    <submittedName>
        <fullName evidence="2">Uncharacterized protein</fullName>
    </submittedName>
</protein>